<dbReference type="GO" id="GO:0005886">
    <property type="term" value="C:plasma membrane"/>
    <property type="evidence" value="ECO:0007669"/>
    <property type="project" value="InterPro"/>
</dbReference>
<evidence type="ECO:0000313" key="6">
    <source>
        <dbReference type="Proteomes" id="UP000712157"/>
    </source>
</evidence>
<dbReference type="Pfam" id="PF02608">
    <property type="entry name" value="Bmp"/>
    <property type="match status" value="1"/>
</dbReference>
<organism evidence="5 6">
    <name type="scientific">Diplocloster agilis</name>
    <dbReference type="NCBI Taxonomy" id="2850323"/>
    <lineage>
        <taxon>Bacteria</taxon>
        <taxon>Bacillati</taxon>
        <taxon>Bacillota</taxon>
        <taxon>Clostridia</taxon>
        <taxon>Lachnospirales</taxon>
        <taxon>Lachnospiraceae</taxon>
        <taxon>Diplocloster</taxon>
    </lineage>
</organism>
<proteinExistence type="predicted"/>
<feature type="signal peptide" evidence="3">
    <location>
        <begin position="1"/>
        <end position="19"/>
    </location>
</feature>
<dbReference type="EMBL" id="JAHQCW010000021">
    <property type="protein sequence ID" value="MBU9737535.1"/>
    <property type="molecule type" value="Genomic_DNA"/>
</dbReference>
<feature type="region of interest" description="Disordered" evidence="2">
    <location>
        <begin position="25"/>
        <end position="56"/>
    </location>
</feature>
<feature type="chain" id="PRO_5038406738" evidence="3">
    <location>
        <begin position="20"/>
        <end position="409"/>
    </location>
</feature>
<sequence>MKKKVLGVLLCVAMTAAMMTGCGSKEEPAANEAPAASEAPETADETAAPAQESAAPADAAAGEGIFKAIPKEEIKVGVIHITDPAEGSGYTYTHDLGIQGMQKTIGLEDSQIIRKNKIPDTDPTATENAIRECIEEGCNVIFATSFNYMDTCEKLAAEYPDIIFSHGTGYKSNGTNFNNYFGRIYQSRYLSGIAAGLKTESNKIGYVAAMDKENTEVTGGLDAFAMGIYSVNPDAEVYVKVTNSWYDPEGEKQAAEALIAKGCDVIGQHCDTPNPQLAAEEAGVWGVGYNSDMSKDAPDAVLCSVMWDWSKYYTTAVQSVIDGTWTGENYYGGMKEGLVTLSELSGLNDPEAKAKIEEAEAKMLDGSFNVFDGVIETNDGSTVGTEGGTLDDATITGDIHWYFKNVVEE</sequence>
<dbReference type="PANTHER" id="PTHR43208">
    <property type="entry name" value="ABC TRANSPORTER SUBSTRATE-BINDING PROTEIN"/>
    <property type="match status" value="1"/>
</dbReference>
<evidence type="ECO:0000256" key="1">
    <source>
        <dbReference type="ARBA" id="ARBA00022729"/>
    </source>
</evidence>
<dbReference type="CDD" id="cd19963">
    <property type="entry name" value="PBP1_BMP-like"/>
    <property type="match status" value="1"/>
</dbReference>
<dbReference type="AlphaFoldDB" id="A0A949NIA9"/>
<dbReference type="Proteomes" id="UP000712157">
    <property type="component" value="Unassembled WGS sequence"/>
</dbReference>
<reference evidence="5" key="1">
    <citation type="submission" date="2021-06" db="EMBL/GenBank/DDBJ databases">
        <title>Description of novel taxa of the family Lachnospiraceae.</title>
        <authorList>
            <person name="Chaplin A.V."/>
            <person name="Sokolova S.R."/>
            <person name="Pikina A.P."/>
            <person name="Korzhanova M."/>
            <person name="Belova V."/>
            <person name="Korostin D."/>
            <person name="Efimov B.A."/>
        </authorList>
    </citation>
    <scope>NUCLEOTIDE SEQUENCE</scope>
    <source>
        <strain evidence="5">ASD5720</strain>
    </source>
</reference>
<evidence type="ECO:0000256" key="2">
    <source>
        <dbReference type="SAM" id="MobiDB-lite"/>
    </source>
</evidence>
<comment type="caution">
    <text evidence="5">The sequence shown here is derived from an EMBL/GenBank/DDBJ whole genome shotgun (WGS) entry which is preliminary data.</text>
</comment>
<keyword evidence="1 3" id="KW-0732">Signal</keyword>
<dbReference type="PANTHER" id="PTHR43208:SF1">
    <property type="entry name" value="ABC TRANSPORTER SUBSTRATE-BINDING PROTEIN"/>
    <property type="match status" value="1"/>
</dbReference>
<evidence type="ECO:0000259" key="4">
    <source>
        <dbReference type="Pfam" id="PF02608"/>
    </source>
</evidence>
<accession>A0A949NIA9</accession>
<dbReference type="RefSeq" id="WP_158345552.1">
    <property type="nucleotide sequence ID" value="NZ_JAHQCW010000021.1"/>
</dbReference>
<dbReference type="PROSITE" id="PS51257">
    <property type="entry name" value="PROKAR_LIPOPROTEIN"/>
    <property type="match status" value="1"/>
</dbReference>
<protein>
    <submittedName>
        <fullName evidence="5">BMP family ABC transporter substrate-binding protein</fullName>
    </submittedName>
</protein>
<evidence type="ECO:0000313" key="5">
    <source>
        <dbReference type="EMBL" id="MBU9737535.1"/>
    </source>
</evidence>
<dbReference type="InterPro" id="IPR028082">
    <property type="entry name" value="Peripla_BP_I"/>
</dbReference>
<evidence type="ECO:0000256" key="3">
    <source>
        <dbReference type="SAM" id="SignalP"/>
    </source>
</evidence>
<keyword evidence="6" id="KW-1185">Reference proteome</keyword>
<name>A0A949NIA9_9FIRM</name>
<dbReference type="InterPro" id="IPR003760">
    <property type="entry name" value="PnrA-like"/>
</dbReference>
<dbReference type="Gene3D" id="3.40.50.2300">
    <property type="match status" value="2"/>
</dbReference>
<dbReference type="InterPro" id="IPR052910">
    <property type="entry name" value="ABC-Purine-Binding"/>
</dbReference>
<gene>
    <name evidence="5" type="ORF">KTH89_13380</name>
</gene>
<dbReference type="SUPFAM" id="SSF53822">
    <property type="entry name" value="Periplasmic binding protein-like I"/>
    <property type="match status" value="1"/>
</dbReference>
<feature type="domain" description="ABC transporter substrate-binding protein PnrA-like" evidence="4">
    <location>
        <begin position="77"/>
        <end position="364"/>
    </location>
</feature>
<feature type="compositionally biased region" description="Low complexity" evidence="2">
    <location>
        <begin position="30"/>
        <end position="56"/>
    </location>
</feature>